<keyword evidence="7" id="KW-0067">ATP-binding</keyword>
<dbReference type="Gene3D" id="1.10.287.130">
    <property type="match status" value="1"/>
</dbReference>
<dbReference type="Pfam" id="PF02518">
    <property type="entry name" value="HATPase_c"/>
    <property type="match status" value="1"/>
</dbReference>
<dbReference type="SMART" id="SM00388">
    <property type="entry name" value="HisKA"/>
    <property type="match status" value="1"/>
</dbReference>
<dbReference type="PROSITE" id="PS50113">
    <property type="entry name" value="PAC"/>
    <property type="match status" value="1"/>
</dbReference>
<sequence>MHSFIDNNFDAILVLDISGVITRVNPAFVKMLGYSKQEVEGKSAFNCAFLPEEELRQLVTLHEMVMRGESLSSIECVRATKSGVQLNIMLSVTPFYNDRNQIDSWIIVVADRTAQKQDQERLIANQEELDIFIQNNSDGIAFFDESGSLIKMNKSVETIFGYSFKELQNISYYNIPIVSEEMKIKLTEQFMRDSVIRNFEVEGVTKEGRKLPMLVSITPLTKTITTYGVVIKDISQLRSAQSSLNRSEALSMIGQLAAGVAHEIRNPLTSLKGFTKLIELKANIESKHYFEIMNDEFNRIELILNEMLGVAKPHNDRVIKTEVSAIIEYAIALLQTQAVMKSIEIVTEFIDNPVIECDDNQIKQVFINVVKNAIEAMDQGGQITVRAVQPNEDGIQVEVIDQGEGMTPAQLAKLTEPFYSTKEKGTGLGLMMCLNIMEHHKGFLKFESELGKGTRVILGLPVRQ</sequence>
<keyword evidence="13" id="KW-1185">Reference proteome</keyword>
<dbReference type="InterPro" id="IPR035965">
    <property type="entry name" value="PAS-like_dom_sf"/>
</dbReference>
<evidence type="ECO:0000256" key="4">
    <source>
        <dbReference type="ARBA" id="ARBA00022679"/>
    </source>
</evidence>
<evidence type="ECO:0000256" key="5">
    <source>
        <dbReference type="ARBA" id="ARBA00022741"/>
    </source>
</evidence>
<dbReference type="PRINTS" id="PR00344">
    <property type="entry name" value="BCTRLSENSOR"/>
</dbReference>
<feature type="domain" description="Histidine kinase" evidence="9">
    <location>
        <begin position="259"/>
        <end position="464"/>
    </location>
</feature>
<feature type="domain" description="PAC" evidence="11">
    <location>
        <begin position="72"/>
        <end position="124"/>
    </location>
</feature>
<feature type="domain" description="PAS" evidence="10">
    <location>
        <begin position="1"/>
        <end position="68"/>
    </location>
</feature>
<evidence type="ECO:0000256" key="6">
    <source>
        <dbReference type="ARBA" id="ARBA00022777"/>
    </source>
</evidence>
<evidence type="ECO:0000259" key="10">
    <source>
        <dbReference type="PROSITE" id="PS50112"/>
    </source>
</evidence>
<keyword evidence="4" id="KW-0808">Transferase</keyword>
<dbReference type="SMART" id="SM00091">
    <property type="entry name" value="PAS"/>
    <property type="match status" value="2"/>
</dbReference>
<evidence type="ECO:0000256" key="8">
    <source>
        <dbReference type="ARBA" id="ARBA00023012"/>
    </source>
</evidence>
<organism evidence="12 13">
    <name type="scientific">Paenibacillus radicis</name>
    <name type="common">ex Gao et al. 2016</name>
    <dbReference type="NCBI Taxonomy" id="1737354"/>
    <lineage>
        <taxon>Bacteria</taxon>
        <taxon>Bacillati</taxon>
        <taxon>Bacillota</taxon>
        <taxon>Bacilli</taxon>
        <taxon>Bacillales</taxon>
        <taxon>Paenibacillaceae</taxon>
        <taxon>Paenibacillus</taxon>
    </lineage>
</organism>
<accession>A0A917LYE7</accession>
<reference evidence="12 13" key="1">
    <citation type="journal article" date="2014" name="Int. J. Syst. Evol. Microbiol.">
        <title>Complete genome sequence of Corynebacterium casei LMG S-19264T (=DSM 44701T), isolated from a smear-ripened cheese.</title>
        <authorList>
            <consortium name="US DOE Joint Genome Institute (JGI-PGF)"/>
            <person name="Walter F."/>
            <person name="Albersmeier A."/>
            <person name="Kalinowski J."/>
            <person name="Ruckert C."/>
        </authorList>
    </citation>
    <scope>NUCLEOTIDE SEQUENCE [LARGE SCALE GENOMIC DNA]</scope>
    <source>
        <strain evidence="12 13">CGMCC 1.15286</strain>
    </source>
</reference>
<evidence type="ECO:0000256" key="3">
    <source>
        <dbReference type="ARBA" id="ARBA00022553"/>
    </source>
</evidence>
<dbReference type="EMBL" id="BMHY01000003">
    <property type="protein sequence ID" value="GGG66983.1"/>
    <property type="molecule type" value="Genomic_DNA"/>
</dbReference>
<dbReference type="InterPro" id="IPR005467">
    <property type="entry name" value="His_kinase_dom"/>
</dbReference>
<evidence type="ECO:0000256" key="1">
    <source>
        <dbReference type="ARBA" id="ARBA00000085"/>
    </source>
</evidence>
<dbReference type="SUPFAM" id="SSF47384">
    <property type="entry name" value="Homodimeric domain of signal transducing histidine kinase"/>
    <property type="match status" value="1"/>
</dbReference>
<dbReference type="PROSITE" id="PS50109">
    <property type="entry name" value="HIS_KIN"/>
    <property type="match status" value="1"/>
</dbReference>
<comment type="caution">
    <text evidence="12">The sequence shown here is derived from an EMBL/GenBank/DDBJ whole genome shotgun (WGS) entry which is preliminary data.</text>
</comment>
<keyword evidence="5" id="KW-0547">Nucleotide-binding</keyword>
<dbReference type="NCBIfam" id="TIGR00229">
    <property type="entry name" value="sensory_box"/>
    <property type="match status" value="2"/>
</dbReference>
<dbReference type="InterPro" id="IPR004358">
    <property type="entry name" value="Sig_transdc_His_kin-like_C"/>
</dbReference>
<keyword evidence="8" id="KW-0902">Two-component regulatory system</keyword>
<dbReference type="Proteomes" id="UP000600247">
    <property type="component" value="Unassembled WGS sequence"/>
</dbReference>
<gene>
    <name evidence="12" type="ORF">GCM10010918_21900</name>
</gene>
<dbReference type="InterPro" id="IPR000700">
    <property type="entry name" value="PAS-assoc_C"/>
</dbReference>
<dbReference type="InterPro" id="IPR036890">
    <property type="entry name" value="HATPase_C_sf"/>
</dbReference>
<dbReference type="CDD" id="cd00130">
    <property type="entry name" value="PAS"/>
    <property type="match status" value="2"/>
</dbReference>
<protein>
    <recommendedName>
        <fullName evidence="2">histidine kinase</fullName>
        <ecNumber evidence="2">2.7.13.3</ecNumber>
    </recommendedName>
</protein>
<dbReference type="SMART" id="SM00086">
    <property type="entry name" value="PAC"/>
    <property type="match status" value="2"/>
</dbReference>
<dbReference type="InterPro" id="IPR000014">
    <property type="entry name" value="PAS"/>
</dbReference>
<evidence type="ECO:0000259" key="9">
    <source>
        <dbReference type="PROSITE" id="PS50109"/>
    </source>
</evidence>
<keyword evidence="3" id="KW-0597">Phosphoprotein</keyword>
<dbReference type="Pfam" id="PF00512">
    <property type="entry name" value="HisKA"/>
    <property type="match status" value="1"/>
</dbReference>
<dbReference type="InterPro" id="IPR003594">
    <property type="entry name" value="HATPase_dom"/>
</dbReference>
<evidence type="ECO:0000313" key="13">
    <source>
        <dbReference type="Proteomes" id="UP000600247"/>
    </source>
</evidence>
<comment type="catalytic activity">
    <reaction evidence="1">
        <text>ATP + protein L-histidine = ADP + protein N-phospho-L-histidine.</text>
        <dbReference type="EC" id="2.7.13.3"/>
    </reaction>
</comment>
<evidence type="ECO:0000256" key="2">
    <source>
        <dbReference type="ARBA" id="ARBA00012438"/>
    </source>
</evidence>
<dbReference type="PANTHER" id="PTHR43065:SF10">
    <property type="entry name" value="PEROXIDE STRESS-ACTIVATED HISTIDINE KINASE MAK3"/>
    <property type="match status" value="1"/>
</dbReference>
<dbReference type="InterPro" id="IPR036097">
    <property type="entry name" value="HisK_dim/P_sf"/>
</dbReference>
<dbReference type="EC" id="2.7.13.3" evidence="2"/>
<dbReference type="Gene3D" id="3.30.565.10">
    <property type="entry name" value="Histidine kinase-like ATPase, C-terminal domain"/>
    <property type="match status" value="1"/>
</dbReference>
<dbReference type="SUPFAM" id="SSF55785">
    <property type="entry name" value="PYP-like sensor domain (PAS domain)"/>
    <property type="match status" value="2"/>
</dbReference>
<evidence type="ECO:0000256" key="7">
    <source>
        <dbReference type="ARBA" id="ARBA00022840"/>
    </source>
</evidence>
<dbReference type="GO" id="GO:0000155">
    <property type="term" value="F:phosphorelay sensor kinase activity"/>
    <property type="evidence" value="ECO:0007669"/>
    <property type="project" value="InterPro"/>
</dbReference>
<dbReference type="SUPFAM" id="SSF55874">
    <property type="entry name" value="ATPase domain of HSP90 chaperone/DNA topoisomerase II/histidine kinase"/>
    <property type="match status" value="1"/>
</dbReference>
<dbReference type="SMART" id="SM00387">
    <property type="entry name" value="HATPase_c"/>
    <property type="match status" value="1"/>
</dbReference>
<dbReference type="PROSITE" id="PS50112">
    <property type="entry name" value="PAS"/>
    <property type="match status" value="2"/>
</dbReference>
<name>A0A917LYE7_9BACL</name>
<dbReference type="PANTHER" id="PTHR43065">
    <property type="entry name" value="SENSOR HISTIDINE KINASE"/>
    <property type="match status" value="1"/>
</dbReference>
<evidence type="ECO:0000313" key="12">
    <source>
        <dbReference type="EMBL" id="GGG66983.1"/>
    </source>
</evidence>
<dbReference type="InterPro" id="IPR003661">
    <property type="entry name" value="HisK_dim/P_dom"/>
</dbReference>
<evidence type="ECO:0000259" key="11">
    <source>
        <dbReference type="PROSITE" id="PS50113"/>
    </source>
</evidence>
<feature type="domain" description="PAS" evidence="10">
    <location>
        <begin position="125"/>
        <end position="167"/>
    </location>
</feature>
<dbReference type="AlphaFoldDB" id="A0A917LYE7"/>
<proteinExistence type="predicted"/>
<dbReference type="CDD" id="cd00082">
    <property type="entry name" value="HisKA"/>
    <property type="match status" value="1"/>
</dbReference>
<dbReference type="GO" id="GO:0005524">
    <property type="term" value="F:ATP binding"/>
    <property type="evidence" value="ECO:0007669"/>
    <property type="project" value="UniProtKB-KW"/>
</dbReference>
<dbReference type="Pfam" id="PF13426">
    <property type="entry name" value="PAS_9"/>
    <property type="match status" value="2"/>
</dbReference>
<keyword evidence="6" id="KW-0418">Kinase</keyword>
<dbReference type="InterPro" id="IPR001610">
    <property type="entry name" value="PAC"/>
</dbReference>
<dbReference type="Gene3D" id="3.30.450.20">
    <property type="entry name" value="PAS domain"/>
    <property type="match status" value="2"/>
</dbReference>